<reference evidence="2 3" key="1">
    <citation type="submission" date="2015-11" db="EMBL/GenBank/DDBJ databases">
        <title>Solirubrum puertoriconensis gen. nov. an environmental bacteria isolated in Puerto Rico.</title>
        <authorList>
            <person name="Cuebas-Irizarry M.F."/>
            <person name="Montalvo-Rodriguez R."/>
        </authorList>
    </citation>
    <scope>NUCLEOTIDE SEQUENCE [LARGE SCALE GENOMIC DNA]</scope>
    <source>
        <strain evidence="2 3">MC1A</strain>
    </source>
</reference>
<organism evidence="2 3">
    <name type="scientific">Solirubrum puertoriconensis</name>
    <dbReference type="NCBI Taxonomy" id="1751427"/>
    <lineage>
        <taxon>Bacteria</taxon>
        <taxon>Pseudomonadati</taxon>
        <taxon>Bacteroidota</taxon>
        <taxon>Cytophagia</taxon>
        <taxon>Cytophagales</taxon>
    </lineage>
</organism>
<protein>
    <recommendedName>
        <fullName evidence="1">UBP-type domain-containing protein</fullName>
    </recommendedName>
</protein>
<proteinExistence type="predicted"/>
<dbReference type="InterPro" id="IPR001607">
    <property type="entry name" value="Znf_UBP"/>
</dbReference>
<feature type="domain" description="UBP-type" evidence="1">
    <location>
        <begin position="4"/>
        <end position="90"/>
    </location>
</feature>
<dbReference type="Gene3D" id="3.30.40.10">
    <property type="entry name" value="Zinc/RING finger domain, C3HC4 (zinc finger)"/>
    <property type="match status" value="1"/>
</dbReference>
<dbReference type="OrthoDB" id="120315at2"/>
<gene>
    <name evidence="2" type="ORF">ASU33_10105</name>
</gene>
<comment type="caution">
    <text evidence="2">The sequence shown here is derived from an EMBL/GenBank/DDBJ whole genome shotgun (WGS) entry which is preliminary data.</text>
</comment>
<dbReference type="PROSITE" id="PS50271">
    <property type="entry name" value="ZF_UBP"/>
    <property type="match status" value="1"/>
</dbReference>
<dbReference type="AlphaFoldDB" id="A0A9X0L5E9"/>
<dbReference type="SUPFAM" id="SSF57850">
    <property type="entry name" value="RING/U-box"/>
    <property type="match status" value="1"/>
</dbReference>
<name>A0A9X0L5E9_SOLP1</name>
<dbReference type="RefSeq" id="WP_059070037.1">
    <property type="nucleotide sequence ID" value="NZ_LNAL01000006.1"/>
</dbReference>
<accession>A0A9X0L5E9</accession>
<dbReference type="InterPro" id="IPR013083">
    <property type="entry name" value="Znf_RING/FYVE/PHD"/>
</dbReference>
<evidence type="ECO:0000259" key="1">
    <source>
        <dbReference type="PROSITE" id="PS50271"/>
    </source>
</evidence>
<evidence type="ECO:0000313" key="2">
    <source>
        <dbReference type="EMBL" id="KUG08505.1"/>
    </source>
</evidence>
<evidence type="ECO:0000313" key="3">
    <source>
        <dbReference type="Proteomes" id="UP000054223"/>
    </source>
</evidence>
<dbReference type="EMBL" id="LNAL01000006">
    <property type="protein sequence ID" value="KUG08505.1"/>
    <property type="molecule type" value="Genomic_DNA"/>
</dbReference>
<sequence length="90" mass="10191">MQPKTCSHLQALTHITPPAEYACAECVAAGDTWVHLRVCQECGHVACCDDSKNQHATRHYHATQHPVIASAEPGEQWLWCYPDEVFLQYR</sequence>
<dbReference type="Pfam" id="PF02148">
    <property type="entry name" value="zf-UBP"/>
    <property type="match status" value="1"/>
</dbReference>
<keyword evidence="3" id="KW-1185">Reference proteome</keyword>
<dbReference type="Proteomes" id="UP000054223">
    <property type="component" value="Unassembled WGS sequence"/>
</dbReference>
<dbReference type="GO" id="GO:0008270">
    <property type="term" value="F:zinc ion binding"/>
    <property type="evidence" value="ECO:0007669"/>
    <property type="project" value="InterPro"/>
</dbReference>